<sequence>MENGNGQKIKKGVLEAISSGSIKMRPRWYFVLHAVLAIAAISLLGMTLLYLVSLIFFLLRLSGVWFAPLFGFRGWYTFLISLPWLLILLTILFLFLLEIAGRRFPVVYRRPLLYSVVGIVAIAVAGGFALERVHMHDQLFSQARENTLPIGGELYRNFGMRHLRGVHQGAIIDTMNGGFTIQEANGKSYSVQVSQLTRRVPQRGMRMMIISTSTFQLNRGDGVVIYGPEDDGIIQAIGIQKILVLPFGPRFPHDPNGF</sequence>
<evidence type="ECO:0000313" key="3">
    <source>
        <dbReference type="Proteomes" id="UP000177817"/>
    </source>
</evidence>
<gene>
    <name evidence="2" type="ORF">A2677_00405</name>
</gene>
<feature type="transmembrane region" description="Helical" evidence="1">
    <location>
        <begin position="112"/>
        <end position="130"/>
    </location>
</feature>
<dbReference type="EMBL" id="MHKK01000016">
    <property type="protein sequence ID" value="OGY90134.1"/>
    <property type="molecule type" value="Genomic_DNA"/>
</dbReference>
<evidence type="ECO:0000313" key="2">
    <source>
        <dbReference type="EMBL" id="OGY90134.1"/>
    </source>
</evidence>
<evidence type="ECO:0000256" key="1">
    <source>
        <dbReference type="SAM" id="Phobius"/>
    </source>
</evidence>
<keyword evidence="1" id="KW-0472">Membrane</keyword>
<reference evidence="2 3" key="1">
    <citation type="journal article" date="2016" name="Nat. Commun.">
        <title>Thousands of microbial genomes shed light on interconnected biogeochemical processes in an aquifer system.</title>
        <authorList>
            <person name="Anantharaman K."/>
            <person name="Brown C.T."/>
            <person name="Hug L.A."/>
            <person name="Sharon I."/>
            <person name="Castelle C.J."/>
            <person name="Probst A.J."/>
            <person name="Thomas B.C."/>
            <person name="Singh A."/>
            <person name="Wilkins M.J."/>
            <person name="Karaoz U."/>
            <person name="Brodie E.L."/>
            <person name="Williams K.H."/>
            <person name="Hubbard S.S."/>
            <person name="Banfield J.F."/>
        </authorList>
    </citation>
    <scope>NUCLEOTIDE SEQUENCE [LARGE SCALE GENOMIC DNA]</scope>
</reference>
<name>A0A1G2BLT2_9BACT</name>
<accession>A0A1G2BLT2</accession>
<organism evidence="2 3">
    <name type="scientific">Candidatus Komeilibacteria bacterium RIFCSPHIGHO2_01_FULL_52_14</name>
    <dbReference type="NCBI Taxonomy" id="1798549"/>
    <lineage>
        <taxon>Bacteria</taxon>
        <taxon>Candidatus Komeiliibacteriota</taxon>
    </lineage>
</organism>
<comment type="caution">
    <text evidence="2">The sequence shown here is derived from an EMBL/GenBank/DDBJ whole genome shotgun (WGS) entry which is preliminary data.</text>
</comment>
<dbReference type="Proteomes" id="UP000177817">
    <property type="component" value="Unassembled WGS sequence"/>
</dbReference>
<keyword evidence="1" id="KW-1133">Transmembrane helix</keyword>
<protein>
    <submittedName>
        <fullName evidence="2">Uncharacterized protein</fullName>
    </submittedName>
</protein>
<dbReference type="AlphaFoldDB" id="A0A1G2BLT2"/>
<keyword evidence="1" id="KW-0812">Transmembrane</keyword>
<proteinExistence type="predicted"/>
<feature type="transmembrane region" description="Helical" evidence="1">
    <location>
        <begin position="28"/>
        <end position="58"/>
    </location>
</feature>
<feature type="transmembrane region" description="Helical" evidence="1">
    <location>
        <begin position="78"/>
        <end position="100"/>
    </location>
</feature>